<dbReference type="EMBL" id="CM003608">
    <property type="protein sequence ID" value="KYP66771.1"/>
    <property type="molecule type" value="Genomic_DNA"/>
</dbReference>
<dbReference type="Pfam" id="PF00561">
    <property type="entry name" value="Abhydrolase_1"/>
    <property type="match status" value="1"/>
</dbReference>
<evidence type="ECO:0000313" key="2">
    <source>
        <dbReference type="EMBL" id="KYP66771.1"/>
    </source>
</evidence>
<dbReference type="PANTHER" id="PTHR43139">
    <property type="entry name" value="SI:DKEY-122A22.2"/>
    <property type="match status" value="1"/>
</dbReference>
<reference evidence="2 3" key="1">
    <citation type="journal article" date="2012" name="Nat. Biotechnol.">
        <title>Draft genome sequence of pigeonpea (Cajanus cajan), an orphan legume crop of resource-poor farmers.</title>
        <authorList>
            <person name="Varshney R.K."/>
            <person name="Chen W."/>
            <person name="Li Y."/>
            <person name="Bharti A.K."/>
            <person name="Saxena R.K."/>
            <person name="Schlueter J.A."/>
            <person name="Donoghue M.T."/>
            <person name="Azam S."/>
            <person name="Fan G."/>
            <person name="Whaley A.M."/>
            <person name="Farmer A.D."/>
            <person name="Sheridan J."/>
            <person name="Iwata A."/>
            <person name="Tuteja R."/>
            <person name="Penmetsa R.V."/>
            <person name="Wu W."/>
            <person name="Upadhyaya H.D."/>
            <person name="Yang S.P."/>
            <person name="Shah T."/>
            <person name="Saxena K.B."/>
            <person name="Michael T."/>
            <person name="McCombie W.R."/>
            <person name="Yang B."/>
            <person name="Zhang G."/>
            <person name="Yang H."/>
            <person name="Wang J."/>
            <person name="Spillane C."/>
            <person name="Cook D.R."/>
            <person name="May G.D."/>
            <person name="Xu X."/>
            <person name="Jackson S.A."/>
        </authorList>
    </citation>
    <scope>NUCLEOTIDE SEQUENCE [LARGE SCALE GENOMIC DNA]</scope>
    <source>
        <strain evidence="3">cv. Asha</strain>
    </source>
</reference>
<dbReference type="Gene3D" id="3.40.50.1820">
    <property type="entry name" value="alpha/beta hydrolase"/>
    <property type="match status" value="1"/>
</dbReference>
<name>A0A151TI89_CAJCA</name>
<dbReference type="Proteomes" id="UP000075243">
    <property type="component" value="Chromosome 6"/>
</dbReference>
<organism evidence="2 3">
    <name type="scientific">Cajanus cajan</name>
    <name type="common">Pigeon pea</name>
    <name type="synonym">Cajanus indicus</name>
    <dbReference type="NCBI Taxonomy" id="3821"/>
    <lineage>
        <taxon>Eukaryota</taxon>
        <taxon>Viridiplantae</taxon>
        <taxon>Streptophyta</taxon>
        <taxon>Embryophyta</taxon>
        <taxon>Tracheophyta</taxon>
        <taxon>Spermatophyta</taxon>
        <taxon>Magnoliopsida</taxon>
        <taxon>eudicotyledons</taxon>
        <taxon>Gunneridae</taxon>
        <taxon>Pentapetalae</taxon>
        <taxon>rosids</taxon>
        <taxon>fabids</taxon>
        <taxon>Fabales</taxon>
        <taxon>Fabaceae</taxon>
        <taxon>Papilionoideae</taxon>
        <taxon>50 kb inversion clade</taxon>
        <taxon>NPAAA clade</taxon>
        <taxon>indigoferoid/millettioid clade</taxon>
        <taxon>Phaseoleae</taxon>
        <taxon>Cajanus</taxon>
    </lineage>
</organism>
<dbReference type="Gramene" id="C.cajan_12690.t">
    <property type="protein sequence ID" value="C.cajan_12690.t.cds1"/>
    <property type="gene ID" value="C.cajan_12690"/>
</dbReference>
<evidence type="ECO:0000259" key="1">
    <source>
        <dbReference type="Pfam" id="PF00561"/>
    </source>
</evidence>
<protein>
    <submittedName>
        <fullName evidence="2">Uncharacterized protein Mb2734 family</fullName>
    </submittedName>
</protein>
<dbReference type="InterPro" id="IPR029058">
    <property type="entry name" value="AB_hydrolase_fold"/>
</dbReference>
<dbReference type="InterPro" id="IPR000073">
    <property type="entry name" value="AB_hydrolase_1"/>
</dbReference>
<dbReference type="PANTHER" id="PTHR43139:SF61">
    <property type="entry name" value="ALPHA_BETA-HYDROLASES SUPERFAMILY PROTEIN"/>
    <property type="match status" value="1"/>
</dbReference>
<dbReference type="InterPro" id="IPR052370">
    <property type="entry name" value="Meta-cleavage_hydrolase"/>
</dbReference>
<proteinExistence type="predicted"/>
<dbReference type="AlphaFoldDB" id="A0A151TI89"/>
<sequence length="208" mass="22530">MVNLVKAYGWLLQWLIKRVGLRPSTVEIEPGTVMRFWVPCDAVSKPVVVLLHGFCGDGIMNWQFQVTALAKDYAVYVPDLLFFGGSVSDKADRSPAFQAECVAAGLGKQGVEKCVVVGFSYGGYVGLEMAWLCGELVDGVVVSGSVVGVIENVVLRAVEGAGYGSCSEMLLPTSVKELKTLFSVGAHTKFWLPNRLHRDFLQVSALQP</sequence>
<feature type="domain" description="AB hydrolase-1" evidence="1">
    <location>
        <begin position="46"/>
        <end position="145"/>
    </location>
</feature>
<accession>A0A151TI89</accession>
<evidence type="ECO:0000313" key="3">
    <source>
        <dbReference type="Proteomes" id="UP000075243"/>
    </source>
</evidence>
<dbReference type="SUPFAM" id="SSF53474">
    <property type="entry name" value="alpha/beta-Hydrolases"/>
    <property type="match status" value="1"/>
</dbReference>
<dbReference type="OMA" id="DGIINWQ"/>
<gene>
    <name evidence="2" type="ORF">KK1_013081</name>
</gene>
<keyword evidence="3" id="KW-1185">Reference proteome</keyword>